<evidence type="ECO:0000256" key="1">
    <source>
        <dbReference type="ARBA" id="ARBA00010641"/>
    </source>
</evidence>
<evidence type="ECO:0000256" key="2">
    <source>
        <dbReference type="ARBA" id="ARBA00023015"/>
    </source>
</evidence>
<dbReference type="SUPFAM" id="SSF88659">
    <property type="entry name" value="Sigma3 and sigma4 domains of RNA polymerase sigma factors"/>
    <property type="match status" value="1"/>
</dbReference>
<dbReference type="Gene3D" id="1.10.1740.10">
    <property type="match status" value="1"/>
</dbReference>
<dbReference type="GO" id="GO:0006352">
    <property type="term" value="P:DNA-templated transcription initiation"/>
    <property type="evidence" value="ECO:0007669"/>
    <property type="project" value="InterPro"/>
</dbReference>
<dbReference type="EMBL" id="JACRIW010000053">
    <property type="protein sequence ID" value="MBI5169431.1"/>
    <property type="molecule type" value="Genomic_DNA"/>
</dbReference>
<keyword evidence="3" id="KW-0731">Sigma factor</keyword>
<gene>
    <name evidence="8" type="ORF">HZA61_08090</name>
</gene>
<reference evidence="8" key="1">
    <citation type="submission" date="2020-07" db="EMBL/GenBank/DDBJ databases">
        <title>Huge and variable diversity of episymbiotic CPR bacteria and DPANN archaea in groundwater ecosystems.</title>
        <authorList>
            <person name="He C.Y."/>
            <person name="Keren R."/>
            <person name="Whittaker M."/>
            <person name="Farag I.F."/>
            <person name="Doudna J."/>
            <person name="Cate J.H.D."/>
            <person name="Banfield J.F."/>
        </authorList>
    </citation>
    <scope>NUCLEOTIDE SEQUENCE</scope>
    <source>
        <strain evidence="8">NC_groundwater_1813_Pr3_B-0.1um_71_17</strain>
    </source>
</reference>
<sequence>MVTPPKPSALDPAADARLVERCLDGDARAWEALVRRHERLVYAVGRSWRLSDEDMGDVFQEVFAALVRSLPRLRDARTLVRWLSVTAERIARATALRRRREHALAVEDERGLEERPSDDAPIGADLELLERQALVRLAFGGLSDRCRRLLQALYYEDPVPAYAELSKRLGVPIGSLGPTRARCMERLKDLAAPLLDEPGISGGAAPTSGSESKPAAPRGRRARPQHDPDAETPR</sequence>
<dbReference type="InterPro" id="IPR036388">
    <property type="entry name" value="WH-like_DNA-bd_sf"/>
</dbReference>
<proteinExistence type="inferred from homology"/>
<feature type="compositionally biased region" description="Basic and acidic residues" evidence="6">
    <location>
        <begin position="224"/>
        <end position="234"/>
    </location>
</feature>
<dbReference type="NCBIfam" id="TIGR02937">
    <property type="entry name" value="sigma70-ECF"/>
    <property type="match status" value="1"/>
</dbReference>
<keyword evidence="4" id="KW-0238">DNA-binding</keyword>
<dbReference type="GO" id="GO:0003677">
    <property type="term" value="F:DNA binding"/>
    <property type="evidence" value="ECO:0007669"/>
    <property type="project" value="UniProtKB-KW"/>
</dbReference>
<organism evidence="8 9">
    <name type="scientific">Eiseniibacteriota bacterium</name>
    <dbReference type="NCBI Taxonomy" id="2212470"/>
    <lineage>
        <taxon>Bacteria</taxon>
        <taxon>Candidatus Eiseniibacteriota</taxon>
    </lineage>
</organism>
<dbReference type="PANTHER" id="PTHR43133">
    <property type="entry name" value="RNA POLYMERASE ECF-TYPE SIGMA FACTO"/>
    <property type="match status" value="1"/>
</dbReference>
<name>A0A933SDM4_UNCEI</name>
<evidence type="ECO:0000256" key="3">
    <source>
        <dbReference type="ARBA" id="ARBA00023082"/>
    </source>
</evidence>
<feature type="region of interest" description="Disordered" evidence="6">
    <location>
        <begin position="194"/>
        <end position="234"/>
    </location>
</feature>
<dbReference type="InterPro" id="IPR013325">
    <property type="entry name" value="RNA_pol_sigma_r2"/>
</dbReference>
<protein>
    <submittedName>
        <fullName evidence="8">Sigma-70 family RNA polymerase sigma factor</fullName>
    </submittedName>
</protein>
<feature type="domain" description="RNA polymerase sigma-70 region 2" evidence="7">
    <location>
        <begin position="33"/>
        <end position="99"/>
    </location>
</feature>
<dbReference type="Pfam" id="PF04542">
    <property type="entry name" value="Sigma70_r2"/>
    <property type="match status" value="1"/>
</dbReference>
<evidence type="ECO:0000256" key="4">
    <source>
        <dbReference type="ARBA" id="ARBA00023125"/>
    </source>
</evidence>
<comment type="caution">
    <text evidence="8">The sequence shown here is derived from an EMBL/GenBank/DDBJ whole genome shotgun (WGS) entry which is preliminary data.</text>
</comment>
<comment type="similarity">
    <text evidence="1">Belongs to the sigma-70 factor family. ECF subfamily.</text>
</comment>
<dbReference type="InterPro" id="IPR007627">
    <property type="entry name" value="RNA_pol_sigma70_r2"/>
</dbReference>
<dbReference type="InterPro" id="IPR013324">
    <property type="entry name" value="RNA_pol_sigma_r3/r4-like"/>
</dbReference>
<evidence type="ECO:0000313" key="9">
    <source>
        <dbReference type="Proteomes" id="UP000696931"/>
    </source>
</evidence>
<dbReference type="Proteomes" id="UP000696931">
    <property type="component" value="Unassembled WGS sequence"/>
</dbReference>
<keyword evidence="2" id="KW-0805">Transcription regulation</keyword>
<dbReference type="InterPro" id="IPR014284">
    <property type="entry name" value="RNA_pol_sigma-70_dom"/>
</dbReference>
<evidence type="ECO:0000313" key="8">
    <source>
        <dbReference type="EMBL" id="MBI5169431.1"/>
    </source>
</evidence>
<dbReference type="AlphaFoldDB" id="A0A933SDM4"/>
<dbReference type="SUPFAM" id="SSF88946">
    <property type="entry name" value="Sigma2 domain of RNA polymerase sigma factors"/>
    <property type="match status" value="1"/>
</dbReference>
<evidence type="ECO:0000256" key="6">
    <source>
        <dbReference type="SAM" id="MobiDB-lite"/>
    </source>
</evidence>
<dbReference type="GO" id="GO:0016987">
    <property type="term" value="F:sigma factor activity"/>
    <property type="evidence" value="ECO:0007669"/>
    <property type="project" value="UniProtKB-KW"/>
</dbReference>
<evidence type="ECO:0000259" key="7">
    <source>
        <dbReference type="Pfam" id="PF04542"/>
    </source>
</evidence>
<accession>A0A933SDM4</accession>
<evidence type="ECO:0000256" key="5">
    <source>
        <dbReference type="ARBA" id="ARBA00023163"/>
    </source>
</evidence>
<dbReference type="InterPro" id="IPR039425">
    <property type="entry name" value="RNA_pol_sigma-70-like"/>
</dbReference>
<dbReference type="Gene3D" id="1.10.10.10">
    <property type="entry name" value="Winged helix-like DNA-binding domain superfamily/Winged helix DNA-binding domain"/>
    <property type="match status" value="1"/>
</dbReference>
<dbReference type="PANTHER" id="PTHR43133:SF8">
    <property type="entry name" value="RNA POLYMERASE SIGMA FACTOR HI_1459-RELATED"/>
    <property type="match status" value="1"/>
</dbReference>
<keyword evidence="5" id="KW-0804">Transcription</keyword>